<name>A0A8T0R7N9_PANVG</name>
<gene>
    <name evidence="2" type="ORF">PVAP13_6KG054200</name>
</gene>
<sequence length="117" mass="12429">MVEVDIFWHACSAGLGRIAHHITSPVRMATLMKHSSQALLLLSLVLLACSVIPAPARIISGQSDDGGTKSETPMGAINKSTKCFENHKSAHGGSPIFCCVILDVCYASLAVCESHCY</sequence>
<keyword evidence="3" id="KW-1185">Reference proteome</keyword>
<feature type="transmembrane region" description="Helical" evidence="1">
    <location>
        <begin position="38"/>
        <end position="56"/>
    </location>
</feature>
<accession>A0A8T0R7N9</accession>
<keyword evidence="1" id="KW-1133">Transmembrane helix</keyword>
<proteinExistence type="predicted"/>
<protein>
    <submittedName>
        <fullName evidence="2">Uncharacterized protein</fullName>
    </submittedName>
</protein>
<evidence type="ECO:0000256" key="1">
    <source>
        <dbReference type="SAM" id="Phobius"/>
    </source>
</evidence>
<dbReference type="PANTHER" id="PTHR48158:SF1">
    <property type="entry name" value="OS11G0453550 PROTEIN"/>
    <property type="match status" value="1"/>
</dbReference>
<evidence type="ECO:0000313" key="2">
    <source>
        <dbReference type="EMBL" id="KAG2581564.1"/>
    </source>
</evidence>
<comment type="caution">
    <text evidence="2">The sequence shown here is derived from an EMBL/GenBank/DDBJ whole genome shotgun (WGS) entry which is preliminary data.</text>
</comment>
<organism evidence="2 3">
    <name type="scientific">Panicum virgatum</name>
    <name type="common">Blackwell switchgrass</name>
    <dbReference type="NCBI Taxonomy" id="38727"/>
    <lineage>
        <taxon>Eukaryota</taxon>
        <taxon>Viridiplantae</taxon>
        <taxon>Streptophyta</taxon>
        <taxon>Embryophyta</taxon>
        <taxon>Tracheophyta</taxon>
        <taxon>Spermatophyta</taxon>
        <taxon>Magnoliopsida</taxon>
        <taxon>Liliopsida</taxon>
        <taxon>Poales</taxon>
        <taxon>Poaceae</taxon>
        <taxon>PACMAD clade</taxon>
        <taxon>Panicoideae</taxon>
        <taxon>Panicodae</taxon>
        <taxon>Paniceae</taxon>
        <taxon>Panicinae</taxon>
        <taxon>Panicum</taxon>
        <taxon>Panicum sect. Hiantes</taxon>
    </lineage>
</organism>
<keyword evidence="1" id="KW-0812">Transmembrane</keyword>
<dbReference type="Proteomes" id="UP000823388">
    <property type="component" value="Chromosome 6K"/>
</dbReference>
<keyword evidence="1" id="KW-0472">Membrane</keyword>
<dbReference type="EMBL" id="CM029047">
    <property type="protein sequence ID" value="KAG2581564.1"/>
    <property type="molecule type" value="Genomic_DNA"/>
</dbReference>
<dbReference type="AlphaFoldDB" id="A0A8T0R7N9"/>
<evidence type="ECO:0000313" key="3">
    <source>
        <dbReference type="Proteomes" id="UP000823388"/>
    </source>
</evidence>
<reference evidence="2" key="1">
    <citation type="submission" date="2020-05" db="EMBL/GenBank/DDBJ databases">
        <title>WGS assembly of Panicum virgatum.</title>
        <authorList>
            <person name="Lovell J.T."/>
            <person name="Jenkins J."/>
            <person name="Shu S."/>
            <person name="Juenger T.E."/>
            <person name="Schmutz J."/>
        </authorList>
    </citation>
    <scope>NUCLEOTIDE SEQUENCE</scope>
    <source>
        <strain evidence="2">AP13</strain>
    </source>
</reference>
<dbReference type="PANTHER" id="PTHR48158">
    <property type="entry name" value="OS11G0453550 PROTEIN"/>
    <property type="match status" value="1"/>
</dbReference>